<protein>
    <submittedName>
        <fullName evidence="2">Unannotated protein</fullName>
    </submittedName>
</protein>
<dbReference type="EMBL" id="CAEZXE010000201">
    <property type="protein sequence ID" value="CAB4693486.1"/>
    <property type="molecule type" value="Genomic_DNA"/>
</dbReference>
<evidence type="ECO:0000256" key="1">
    <source>
        <dbReference type="SAM" id="MobiDB-lite"/>
    </source>
</evidence>
<dbReference type="AlphaFoldDB" id="A0A6J6P3W2"/>
<gene>
    <name evidence="2" type="ORF">UFOPK2350_01702</name>
</gene>
<sequence length="85" mass="8885">MRGDMRSVIDTNRMLTEGSEKVVRCDWLGQCVGGAERRPIASGGGIGDDDRDTPSISGGFDDVTVESGAVLSKQHGGKSTIGMEA</sequence>
<evidence type="ECO:0000313" key="2">
    <source>
        <dbReference type="EMBL" id="CAB4693486.1"/>
    </source>
</evidence>
<reference evidence="2" key="1">
    <citation type="submission" date="2020-05" db="EMBL/GenBank/DDBJ databases">
        <authorList>
            <person name="Chiriac C."/>
            <person name="Salcher M."/>
            <person name="Ghai R."/>
            <person name="Kavagutti S V."/>
        </authorList>
    </citation>
    <scope>NUCLEOTIDE SEQUENCE</scope>
</reference>
<organism evidence="2">
    <name type="scientific">freshwater metagenome</name>
    <dbReference type="NCBI Taxonomy" id="449393"/>
    <lineage>
        <taxon>unclassified sequences</taxon>
        <taxon>metagenomes</taxon>
        <taxon>ecological metagenomes</taxon>
    </lineage>
</organism>
<accession>A0A6J6P3W2</accession>
<proteinExistence type="predicted"/>
<name>A0A6J6P3W2_9ZZZZ</name>
<feature type="region of interest" description="Disordered" evidence="1">
    <location>
        <begin position="36"/>
        <end position="61"/>
    </location>
</feature>